<dbReference type="GeneID" id="83219660"/>
<evidence type="ECO:0000259" key="2">
    <source>
        <dbReference type="Pfam" id="PF13843"/>
    </source>
</evidence>
<feature type="region of interest" description="Disordered" evidence="1">
    <location>
        <begin position="80"/>
        <end position="135"/>
    </location>
</feature>
<dbReference type="PANTHER" id="PTHR46599:SF3">
    <property type="entry name" value="PIGGYBAC TRANSPOSABLE ELEMENT-DERIVED PROTEIN 4"/>
    <property type="match status" value="1"/>
</dbReference>
<evidence type="ECO:0000313" key="4">
    <source>
        <dbReference type="Proteomes" id="UP001234581"/>
    </source>
</evidence>
<proteinExistence type="predicted"/>
<sequence>MVKILSKFTVGIRVSFLPRAFATRELAETYHTTKASKERLYGMITAVEFATDGTKMAVIDVEGFAELPVRIKLGSLKDESATTATTTPMEDIQGQPETTEIEGLVDYESDSSSESDADDNDDSVDNNEDEEHVDQWRDDEIVIDRRFIDLGYMQQPQLTLHDIASKTPLDMFKHFLPMDYIGEHVIHAINANAAAMSIQYWKTLTIDEYLLWIGLWTAMVLIPLSDRAEYWSTTPTFLRMSPLNFGRWMPKRRFDSILQAHTLEHPDVISSSRDPLVAIRAFVDAYNDNLVTAMIPGRTMTIDESMNQWLGKVSRMPNVKKIIGKPHPVGQEFKNIADASTNIMLRLDISEKKQEGKKFSNLGLVPGCMLRLTEPWFATGRTIVADSWFGSPASVAALRKKGLYSILALKKRKYWPRNVPSDIIDNLPSIYGSHVCKVKTIDDVPMFVAALRDRKPQCLISTCSTTLPGSVVSHIVKDNNQSRRVTFQRPVVFDEYHAAKGAIDINNNIRDNMASYHDVIRSQSWQHRSFAFFLAVAEANAFLAWRAFGSENLRGITHYKFRERLASELVNGYAPYNPRSNVTARGHTHKIVGVGHK</sequence>
<dbReference type="Pfam" id="PF13843">
    <property type="entry name" value="DDE_Tnp_1_7"/>
    <property type="match status" value="1"/>
</dbReference>
<organism evidence="3 4">
    <name type="scientific">Lichtheimia ornata</name>
    <dbReference type="NCBI Taxonomy" id="688661"/>
    <lineage>
        <taxon>Eukaryota</taxon>
        <taxon>Fungi</taxon>
        <taxon>Fungi incertae sedis</taxon>
        <taxon>Mucoromycota</taxon>
        <taxon>Mucoromycotina</taxon>
        <taxon>Mucoromycetes</taxon>
        <taxon>Mucorales</taxon>
        <taxon>Lichtheimiaceae</taxon>
        <taxon>Lichtheimia</taxon>
    </lineage>
</organism>
<feature type="domain" description="PiggyBac transposable element-derived protein" evidence="2">
    <location>
        <begin position="167"/>
        <end position="542"/>
    </location>
</feature>
<name>A0AAD7UTA7_9FUNG</name>
<accession>A0AAD7UTA7</accession>
<reference evidence="3 4" key="1">
    <citation type="submission" date="2023-03" db="EMBL/GenBank/DDBJ databases">
        <title>Genome sequence of Lichtheimia ornata CBS 291.66.</title>
        <authorList>
            <person name="Mohabir J.T."/>
            <person name="Shea T.P."/>
            <person name="Kurbessoian T."/>
            <person name="Berby B."/>
            <person name="Fontaine J."/>
            <person name="Livny J."/>
            <person name="Gnirke A."/>
            <person name="Stajich J.E."/>
            <person name="Cuomo C.A."/>
        </authorList>
    </citation>
    <scope>NUCLEOTIDE SEQUENCE [LARGE SCALE GENOMIC DNA]</scope>
    <source>
        <strain evidence="3">CBS 291.66</strain>
    </source>
</reference>
<comment type="caution">
    <text evidence="3">The sequence shown here is derived from an EMBL/GenBank/DDBJ whole genome shotgun (WGS) entry which is preliminary data.</text>
</comment>
<evidence type="ECO:0000256" key="1">
    <source>
        <dbReference type="SAM" id="MobiDB-lite"/>
    </source>
</evidence>
<dbReference type="Proteomes" id="UP001234581">
    <property type="component" value="Unassembled WGS sequence"/>
</dbReference>
<dbReference type="RefSeq" id="XP_058337009.1">
    <property type="nucleotide sequence ID" value="XM_058492219.1"/>
</dbReference>
<feature type="compositionally biased region" description="Acidic residues" evidence="1">
    <location>
        <begin position="99"/>
        <end position="132"/>
    </location>
</feature>
<dbReference type="InterPro" id="IPR029526">
    <property type="entry name" value="PGBD"/>
</dbReference>
<dbReference type="AlphaFoldDB" id="A0AAD7UTA7"/>
<protein>
    <recommendedName>
        <fullName evidence="2">PiggyBac transposable element-derived protein domain-containing protein</fullName>
    </recommendedName>
</protein>
<evidence type="ECO:0000313" key="3">
    <source>
        <dbReference type="EMBL" id="KAJ8652095.1"/>
    </source>
</evidence>
<keyword evidence="4" id="KW-1185">Reference proteome</keyword>
<dbReference type="PANTHER" id="PTHR46599">
    <property type="entry name" value="PIGGYBAC TRANSPOSABLE ELEMENT-DERIVED PROTEIN 4"/>
    <property type="match status" value="1"/>
</dbReference>
<dbReference type="EMBL" id="JARTCD010000119">
    <property type="protein sequence ID" value="KAJ8652095.1"/>
    <property type="molecule type" value="Genomic_DNA"/>
</dbReference>
<gene>
    <name evidence="3" type="ORF">O0I10_012282</name>
</gene>